<evidence type="ECO:0000256" key="3">
    <source>
        <dbReference type="ARBA" id="ARBA00022553"/>
    </source>
</evidence>
<evidence type="ECO:0000313" key="10">
    <source>
        <dbReference type="Proteomes" id="UP000676776"/>
    </source>
</evidence>
<dbReference type="InterPro" id="IPR003594">
    <property type="entry name" value="HATPase_dom"/>
</dbReference>
<keyword evidence="7" id="KW-0812">Transmembrane</keyword>
<dbReference type="Pfam" id="PF00512">
    <property type="entry name" value="HisKA"/>
    <property type="match status" value="1"/>
</dbReference>
<evidence type="ECO:0000259" key="8">
    <source>
        <dbReference type="PROSITE" id="PS50109"/>
    </source>
</evidence>
<dbReference type="SUPFAM" id="SSF55874">
    <property type="entry name" value="ATPase domain of HSP90 chaperone/DNA topoisomerase II/histidine kinase"/>
    <property type="match status" value="1"/>
</dbReference>
<keyword evidence="7" id="KW-1133">Transmembrane helix</keyword>
<name>A0ABS3T3P5_9FLAO</name>
<keyword evidence="10" id="KW-1185">Reference proteome</keyword>
<sequence length="515" mass="58514">MNDKRYQYILYVIVTVIIATITIQAYWNYKNYLTNKQQLKTDVQVSLDKAVDDYYARLAEKSTFGIFLDGDQQKNALAEGSEVERLLMQIDSVDENKKQFVFNDSFGINNIKGITVLKGKAVDSMENFLKQDNSPNVSQGLFKYRLDSIKEANDSLNMKNIEFLTSKIVVSITNDSLNVAEVDSLLKKEFQRKEIGIKSQLKFFKSSVFRQVAKIKDSLQNKNSVEKEYELNAISESTFLPKGSILELEYSNETLTVLKRSLSGILISIVLVLAVISCLFYLLKIIKNQKQLAEVKNDLISNITHEFKTPIATIGVALESINNFNGIDDKEKTKKYLDMSSEQLGKLNIMVEKLLETATLDSDKLKLQLETVNVVDIIEDVFNRYEVQFPKKEFRLSLKAKSIRASVDVFHFENAINNLFDNAVKYGGPEIFVDVLPKSNHLEILISDNGKNLSKADKERIFEKFYRVPKGNRHDVKGFGIGLFYTKTIIEKLGGTITVEINNALTTFKITLPNG</sequence>
<evidence type="ECO:0000256" key="4">
    <source>
        <dbReference type="ARBA" id="ARBA00022679"/>
    </source>
</evidence>
<dbReference type="SMART" id="SM00388">
    <property type="entry name" value="HisKA"/>
    <property type="match status" value="1"/>
</dbReference>
<keyword evidence="4" id="KW-0808">Transferase</keyword>
<dbReference type="Pfam" id="PF02518">
    <property type="entry name" value="HATPase_c"/>
    <property type="match status" value="1"/>
</dbReference>
<feature type="transmembrane region" description="Helical" evidence="7">
    <location>
        <begin position="6"/>
        <end position="27"/>
    </location>
</feature>
<dbReference type="InterPro" id="IPR036890">
    <property type="entry name" value="HATPase_C_sf"/>
</dbReference>
<dbReference type="RefSeq" id="WP_208154440.1">
    <property type="nucleotide sequence ID" value="NZ_JAGEVF010000007.1"/>
</dbReference>
<organism evidence="9 10">
    <name type="scientific">Winogradskyella pelagia</name>
    <dbReference type="NCBI Taxonomy" id="2819984"/>
    <lineage>
        <taxon>Bacteria</taxon>
        <taxon>Pseudomonadati</taxon>
        <taxon>Bacteroidota</taxon>
        <taxon>Flavobacteriia</taxon>
        <taxon>Flavobacteriales</taxon>
        <taxon>Flavobacteriaceae</taxon>
        <taxon>Winogradskyella</taxon>
    </lineage>
</organism>
<evidence type="ECO:0000256" key="2">
    <source>
        <dbReference type="ARBA" id="ARBA00012438"/>
    </source>
</evidence>
<dbReference type="PANTHER" id="PTHR45453">
    <property type="entry name" value="PHOSPHATE REGULON SENSOR PROTEIN PHOR"/>
    <property type="match status" value="1"/>
</dbReference>
<dbReference type="InterPro" id="IPR036097">
    <property type="entry name" value="HisK_dim/P_sf"/>
</dbReference>
<comment type="catalytic activity">
    <reaction evidence="1">
        <text>ATP + protein L-histidine = ADP + protein N-phospho-L-histidine.</text>
        <dbReference type="EC" id="2.7.13.3"/>
    </reaction>
</comment>
<dbReference type="Proteomes" id="UP000676776">
    <property type="component" value="Unassembled WGS sequence"/>
</dbReference>
<dbReference type="EMBL" id="JAGEVF010000007">
    <property type="protein sequence ID" value="MBO3117079.1"/>
    <property type="molecule type" value="Genomic_DNA"/>
</dbReference>
<dbReference type="CDD" id="cd00075">
    <property type="entry name" value="HATPase"/>
    <property type="match status" value="1"/>
</dbReference>
<keyword evidence="5 9" id="KW-0418">Kinase</keyword>
<keyword evidence="3" id="KW-0597">Phosphoprotein</keyword>
<dbReference type="InterPro" id="IPR050351">
    <property type="entry name" value="BphY/WalK/GraS-like"/>
</dbReference>
<evidence type="ECO:0000256" key="1">
    <source>
        <dbReference type="ARBA" id="ARBA00000085"/>
    </source>
</evidence>
<evidence type="ECO:0000256" key="5">
    <source>
        <dbReference type="ARBA" id="ARBA00022777"/>
    </source>
</evidence>
<dbReference type="CDD" id="cd00082">
    <property type="entry name" value="HisKA"/>
    <property type="match status" value="1"/>
</dbReference>
<feature type="domain" description="Histidine kinase" evidence="8">
    <location>
        <begin position="302"/>
        <end position="515"/>
    </location>
</feature>
<gene>
    <name evidence="9" type="ORF">J4050_09985</name>
</gene>
<dbReference type="EC" id="2.7.13.3" evidence="2"/>
<dbReference type="SUPFAM" id="SSF47384">
    <property type="entry name" value="Homodimeric domain of signal transducing histidine kinase"/>
    <property type="match status" value="1"/>
</dbReference>
<dbReference type="GO" id="GO:0016301">
    <property type="term" value="F:kinase activity"/>
    <property type="evidence" value="ECO:0007669"/>
    <property type="project" value="UniProtKB-KW"/>
</dbReference>
<evidence type="ECO:0000256" key="7">
    <source>
        <dbReference type="SAM" id="Phobius"/>
    </source>
</evidence>
<accession>A0ABS3T3P5</accession>
<proteinExistence type="predicted"/>
<dbReference type="Gene3D" id="1.10.287.130">
    <property type="match status" value="1"/>
</dbReference>
<evidence type="ECO:0000313" key="9">
    <source>
        <dbReference type="EMBL" id="MBO3117079.1"/>
    </source>
</evidence>
<keyword evidence="7" id="KW-0472">Membrane</keyword>
<evidence type="ECO:0000256" key="6">
    <source>
        <dbReference type="ARBA" id="ARBA00023012"/>
    </source>
</evidence>
<keyword evidence="6" id="KW-0902">Two-component regulatory system</keyword>
<dbReference type="InterPro" id="IPR004358">
    <property type="entry name" value="Sig_transdc_His_kin-like_C"/>
</dbReference>
<comment type="caution">
    <text evidence="9">The sequence shown here is derived from an EMBL/GenBank/DDBJ whole genome shotgun (WGS) entry which is preliminary data.</text>
</comment>
<feature type="transmembrane region" description="Helical" evidence="7">
    <location>
        <begin position="262"/>
        <end position="283"/>
    </location>
</feature>
<reference evidence="9 10" key="1">
    <citation type="submission" date="2021-03" db="EMBL/GenBank/DDBJ databases">
        <title>Winogradskyella sp. nov., isolated from costal sediment.</title>
        <authorList>
            <person name="Gao C."/>
        </authorList>
    </citation>
    <scope>NUCLEOTIDE SEQUENCE [LARGE SCALE GENOMIC DNA]</scope>
    <source>
        <strain evidence="9 10">DF17</strain>
    </source>
</reference>
<protein>
    <recommendedName>
        <fullName evidence="2">histidine kinase</fullName>
        <ecNumber evidence="2">2.7.13.3</ecNumber>
    </recommendedName>
</protein>
<dbReference type="PANTHER" id="PTHR45453:SF1">
    <property type="entry name" value="PHOSPHATE REGULON SENSOR PROTEIN PHOR"/>
    <property type="match status" value="1"/>
</dbReference>
<dbReference type="InterPro" id="IPR005467">
    <property type="entry name" value="His_kinase_dom"/>
</dbReference>
<dbReference type="PRINTS" id="PR00344">
    <property type="entry name" value="BCTRLSENSOR"/>
</dbReference>
<dbReference type="SMART" id="SM00387">
    <property type="entry name" value="HATPase_c"/>
    <property type="match status" value="1"/>
</dbReference>
<dbReference type="Gene3D" id="3.30.565.10">
    <property type="entry name" value="Histidine kinase-like ATPase, C-terminal domain"/>
    <property type="match status" value="1"/>
</dbReference>
<dbReference type="PROSITE" id="PS50109">
    <property type="entry name" value="HIS_KIN"/>
    <property type="match status" value="1"/>
</dbReference>
<dbReference type="InterPro" id="IPR003661">
    <property type="entry name" value="HisK_dim/P_dom"/>
</dbReference>